<name>A0A917D8F6_9BACI</name>
<gene>
    <name evidence="2" type="ORF">GCM10007425_03780</name>
</gene>
<keyword evidence="1" id="KW-0472">Membrane</keyword>
<dbReference type="EMBL" id="BMJT01000001">
    <property type="protein sequence ID" value="GGG12675.1"/>
    <property type="molecule type" value="Genomic_DNA"/>
</dbReference>
<sequence>MTDGTKNEATTQDTAQNKPKLRKLPIWARIVGFFVLLLLTAIIGAMIGYSVFGEGKAFDVFKPEVWQHIFDIKNGSVNK</sequence>
<keyword evidence="1" id="KW-1133">Transmembrane helix</keyword>
<comment type="caution">
    <text evidence="2">The sequence shown here is derived from an EMBL/GenBank/DDBJ whole genome shotgun (WGS) entry which is preliminary data.</text>
</comment>
<keyword evidence="1" id="KW-0812">Transmembrane</keyword>
<dbReference type="Proteomes" id="UP000616608">
    <property type="component" value="Unassembled WGS sequence"/>
</dbReference>
<reference evidence="2" key="1">
    <citation type="journal article" date="2014" name="Int. J. Syst. Evol. Microbiol.">
        <title>Complete genome sequence of Corynebacterium casei LMG S-19264T (=DSM 44701T), isolated from a smear-ripened cheese.</title>
        <authorList>
            <consortium name="US DOE Joint Genome Institute (JGI-PGF)"/>
            <person name="Walter F."/>
            <person name="Albersmeier A."/>
            <person name="Kalinowski J."/>
            <person name="Ruckert C."/>
        </authorList>
    </citation>
    <scope>NUCLEOTIDE SEQUENCE</scope>
    <source>
        <strain evidence="2">CGMCC 1.15760</strain>
    </source>
</reference>
<reference evidence="2" key="2">
    <citation type="submission" date="2020-09" db="EMBL/GenBank/DDBJ databases">
        <authorList>
            <person name="Sun Q."/>
            <person name="Zhou Y."/>
        </authorList>
    </citation>
    <scope>NUCLEOTIDE SEQUENCE</scope>
    <source>
        <strain evidence="2">CGMCC 1.15760</strain>
    </source>
</reference>
<feature type="transmembrane region" description="Helical" evidence="1">
    <location>
        <begin position="26"/>
        <end position="52"/>
    </location>
</feature>
<dbReference type="InterPro" id="IPR024596">
    <property type="entry name" value="RNApol_su_b/EpuA"/>
</dbReference>
<evidence type="ECO:0000256" key="1">
    <source>
        <dbReference type="SAM" id="Phobius"/>
    </source>
</evidence>
<dbReference type="Pfam" id="PF11772">
    <property type="entry name" value="EpuA"/>
    <property type="match status" value="1"/>
</dbReference>
<dbReference type="AlphaFoldDB" id="A0A917D8F6"/>
<accession>A0A917D8F6</accession>
<evidence type="ECO:0000313" key="2">
    <source>
        <dbReference type="EMBL" id="GGG12675.1"/>
    </source>
</evidence>
<dbReference type="RefSeq" id="WP_188613314.1">
    <property type="nucleotide sequence ID" value="NZ_BMJT01000001.1"/>
</dbReference>
<proteinExistence type="predicted"/>
<evidence type="ECO:0000313" key="3">
    <source>
        <dbReference type="Proteomes" id="UP000616608"/>
    </source>
</evidence>
<organism evidence="2 3">
    <name type="scientific">Lysinibacillus alkalisoli</name>
    <dbReference type="NCBI Taxonomy" id="1911548"/>
    <lineage>
        <taxon>Bacteria</taxon>
        <taxon>Bacillati</taxon>
        <taxon>Bacillota</taxon>
        <taxon>Bacilli</taxon>
        <taxon>Bacillales</taxon>
        <taxon>Bacillaceae</taxon>
        <taxon>Lysinibacillus</taxon>
    </lineage>
</organism>
<evidence type="ECO:0008006" key="4">
    <source>
        <dbReference type="Google" id="ProtNLM"/>
    </source>
</evidence>
<keyword evidence="3" id="KW-1185">Reference proteome</keyword>
<protein>
    <recommendedName>
        <fullName evidence="4">DNA-directed RNA polymerase subunit beta</fullName>
    </recommendedName>
</protein>